<organism evidence="5 6">
    <name type="scientific">Ornithinibacillus caprae</name>
    <dbReference type="NCBI Taxonomy" id="2678566"/>
    <lineage>
        <taxon>Bacteria</taxon>
        <taxon>Bacillati</taxon>
        <taxon>Bacillota</taxon>
        <taxon>Bacilli</taxon>
        <taxon>Bacillales</taxon>
        <taxon>Bacillaceae</taxon>
        <taxon>Ornithinibacillus</taxon>
    </lineage>
</organism>
<keyword evidence="3 4" id="KW-0418">Kinase</keyword>
<dbReference type="Gene3D" id="3.40.50.10350">
    <property type="entry name" value="Glycerate kinase, domain 1"/>
    <property type="match status" value="1"/>
</dbReference>
<comment type="caution">
    <text evidence="5">The sequence shown here is derived from an EMBL/GenBank/DDBJ whole genome shotgun (WGS) entry which is preliminary data.</text>
</comment>
<dbReference type="InterPro" id="IPR018197">
    <property type="entry name" value="Glycerate_kinase_RE-like"/>
</dbReference>
<evidence type="ECO:0000313" key="6">
    <source>
        <dbReference type="Proteomes" id="UP000469125"/>
    </source>
</evidence>
<evidence type="ECO:0000256" key="4">
    <source>
        <dbReference type="PIRNR" id="PIRNR006078"/>
    </source>
</evidence>
<sequence>MKIVVAPDSFKGSLTQVEAASIIKKAVMEANPSHQVIMKPMADGGEGTVDALLNASSKSERITIQVTGPLGDNVTTSMGIVNNDMAIIEVASISGLTMVPKEKRDPYQTTTYGIGEAILIALNRGLRKFVIGLGGSATNDGGFGMLQALGAQFMNKDGITVGKFGRDLLDMERVDFSSIDPRIAHCDIQIASDVDNPLCGENGASNIFGPQKGATSKQVELLDQALMKYSQFIQEEISQSLASTPGAGAAGGLGFGFLVLGGRIVSGAKLIGETIELKQAISNADLVITGEGKSDKQTLFGKAPGQVAEIAKKCNIPIWLVSGSVSDETLLRSIFSIVHSTMDKGQTVEQAMKDAEMLLYKKIKYLLGVNTNG</sequence>
<dbReference type="PANTHER" id="PTHR21599:SF0">
    <property type="entry name" value="GLYCERATE KINASE"/>
    <property type="match status" value="1"/>
</dbReference>
<gene>
    <name evidence="5" type="ORF">GMD78_10050</name>
</gene>
<dbReference type="EC" id="2.7.1.-" evidence="5"/>
<dbReference type="PIRSF" id="PIRSF006078">
    <property type="entry name" value="GlxK"/>
    <property type="match status" value="1"/>
</dbReference>
<evidence type="ECO:0000256" key="3">
    <source>
        <dbReference type="ARBA" id="ARBA00022777"/>
    </source>
</evidence>
<keyword evidence="2 4" id="KW-0808">Transferase</keyword>
<dbReference type="GO" id="GO:0031388">
    <property type="term" value="P:organic acid phosphorylation"/>
    <property type="evidence" value="ECO:0007669"/>
    <property type="project" value="UniProtKB-UniRule"/>
</dbReference>
<proteinExistence type="inferred from homology"/>
<evidence type="ECO:0000256" key="1">
    <source>
        <dbReference type="ARBA" id="ARBA00006284"/>
    </source>
</evidence>
<dbReference type="Gene3D" id="3.90.1510.10">
    <property type="entry name" value="Glycerate kinase, domain 2"/>
    <property type="match status" value="1"/>
</dbReference>
<dbReference type="InterPro" id="IPR036129">
    <property type="entry name" value="Glycerate_kinase_sf"/>
</dbReference>
<dbReference type="Proteomes" id="UP000469125">
    <property type="component" value="Unassembled WGS sequence"/>
</dbReference>
<dbReference type="NCBIfam" id="TIGR00045">
    <property type="entry name" value="glycerate kinase"/>
    <property type="match status" value="1"/>
</dbReference>
<dbReference type="AlphaFoldDB" id="A0A6N8FH02"/>
<evidence type="ECO:0000256" key="2">
    <source>
        <dbReference type="ARBA" id="ARBA00022679"/>
    </source>
</evidence>
<dbReference type="Pfam" id="PF02595">
    <property type="entry name" value="Gly_kinase"/>
    <property type="match status" value="1"/>
</dbReference>
<protein>
    <submittedName>
        <fullName evidence="5">Glycerate kinase</fullName>
        <ecNumber evidence="5">2.7.1.-</ecNumber>
    </submittedName>
</protein>
<keyword evidence="6" id="KW-1185">Reference proteome</keyword>
<evidence type="ECO:0000313" key="5">
    <source>
        <dbReference type="EMBL" id="MUK88733.1"/>
    </source>
</evidence>
<dbReference type="SUPFAM" id="SSF110738">
    <property type="entry name" value="Glycerate kinase I"/>
    <property type="match status" value="1"/>
</dbReference>
<accession>A0A6N8FH02</accession>
<dbReference type="EMBL" id="WOCA01000006">
    <property type="protein sequence ID" value="MUK88733.1"/>
    <property type="molecule type" value="Genomic_DNA"/>
</dbReference>
<dbReference type="RefSeq" id="WP_155668702.1">
    <property type="nucleotide sequence ID" value="NZ_WOCA01000006.1"/>
</dbReference>
<name>A0A6N8FH02_9BACI</name>
<dbReference type="InterPro" id="IPR004381">
    <property type="entry name" value="Glycerate_kinase"/>
</dbReference>
<dbReference type="InterPro" id="IPR018193">
    <property type="entry name" value="Glyc_kinase_flavodox-like_fold"/>
</dbReference>
<comment type="similarity">
    <text evidence="1 4">Belongs to the glycerate kinase type-1 family.</text>
</comment>
<reference evidence="5 6" key="1">
    <citation type="submission" date="2019-11" db="EMBL/GenBank/DDBJ databases">
        <authorList>
            <person name="Li X."/>
        </authorList>
    </citation>
    <scope>NUCLEOTIDE SEQUENCE [LARGE SCALE GENOMIC DNA]</scope>
    <source>
        <strain evidence="5 6">L9</strain>
    </source>
</reference>
<dbReference type="PANTHER" id="PTHR21599">
    <property type="entry name" value="GLYCERATE KINASE"/>
    <property type="match status" value="1"/>
</dbReference>
<dbReference type="GO" id="GO:0008887">
    <property type="term" value="F:glycerate kinase activity"/>
    <property type="evidence" value="ECO:0007669"/>
    <property type="project" value="UniProtKB-UniRule"/>
</dbReference>